<keyword evidence="3" id="KW-0378">Hydrolase</keyword>
<evidence type="ECO:0000256" key="3">
    <source>
        <dbReference type="ARBA" id="ARBA00022801"/>
    </source>
</evidence>
<feature type="active site" evidence="4">
    <location>
        <position position="374"/>
    </location>
</feature>
<keyword evidence="12" id="KW-1185">Reference proteome</keyword>
<evidence type="ECO:0000259" key="8">
    <source>
        <dbReference type="Pfam" id="PF20811"/>
    </source>
</evidence>
<feature type="region of interest" description="Disordered" evidence="6">
    <location>
        <begin position="1"/>
        <end position="42"/>
    </location>
</feature>
<dbReference type="AlphaFoldDB" id="A0A814FBM6"/>
<feature type="active site" evidence="4">
    <location>
        <position position="373"/>
    </location>
</feature>
<dbReference type="EMBL" id="CAJNOH010000279">
    <property type="protein sequence ID" value="CAF0981064.1"/>
    <property type="molecule type" value="Genomic_DNA"/>
</dbReference>
<feature type="compositionally biased region" description="Polar residues" evidence="6">
    <location>
        <begin position="22"/>
        <end position="32"/>
    </location>
</feature>
<evidence type="ECO:0000313" key="12">
    <source>
        <dbReference type="Proteomes" id="UP000663870"/>
    </source>
</evidence>
<evidence type="ECO:0000256" key="1">
    <source>
        <dbReference type="ARBA" id="ARBA00009545"/>
    </source>
</evidence>
<dbReference type="GO" id="GO:0005737">
    <property type="term" value="C:cytoplasm"/>
    <property type="evidence" value="ECO:0007669"/>
    <property type="project" value="TreeGrafter"/>
</dbReference>
<feature type="region of interest" description="Disordered" evidence="6">
    <location>
        <begin position="101"/>
        <end position="125"/>
    </location>
</feature>
<dbReference type="GO" id="GO:1990966">
    <property type="term" value="P:ATP generation from poly-ADP-D-ribose"/>
    <property type="evidence" value="ECO:0007669"/>
    <property type="project" value="TreeGrafter"/>
</dbReference>
<feature type="domain" description="PARG helical" evidence="8">
    <location>
        <begin position="198"/>
        <end position="316"/>
    </location>
</feature>
<feature type="domain" description="PARG catalytic Macro" evidence="7">
    <location>
        <begin position="325"/>
        <end position="525"/>
    </location>
</feature>
<evidence type="ECO:0000256" key="2">
    <source>
        <dbReference type="ARBA" id="ARBA00012255"/>
    </source>
</evidence>
<dbReference type="InterPro" id="IPR046372">
    <property type="entry name" value="PARG_cat_C"/>
</dbReference>
<sequence length="576" mass="66877">MGCFPGRPAARATPTDDKPTTSHRATTIGENSSRQRRQKDFEATEEEATEMYDVFMNGNKPDEIIQKGIPLDTIASKWMQPPIMKSMDEINDKNFTFTIKPWKYDSPRPNREPKPDNDENTDNDLWDDDHVRMPWSRFYISSKGKPIWPNICQWLSSLKDKCDNQVAKFKDLKATIETCNVRDFDMKCLEELIMKIYSNEDRNYFMYITLSKMCDLVLTLNSICSQPLPLLRIGTNRSITMSQQQVASLLACAFFCLFPYRSYQIRKKEYENYQDPNFETLYQKGPPQKIEKLKCILHYFRRVTQKMPNGVVTIQRFALPKHRFPQWSDLTTGLCDLHLTTGKRIEDINGALQVDFANKYIGGGVLGGGCVQEEIRFTICPEMLVSLLLCEKMEINECIFLIGCERYSSYRGYAKSFQFDEDYEDNTPRDNWDRRWCHVVAMDAIYFRNPSDQYQMKAVDRELLKAYTSFSPLGKGSDYEFAIATGNWGCGAFNGDKQLKAIIQLMAASEARRPLIYAAYGDKNLITSFSVVYDYLKNQGATVGDLYYYLIRYYRKPHRDSLFEYIFTIPVSSLRC</sequence>
<feature type="active site" evidence="4">
    <location>
        <position position="355"/>
    </location>
</feature>
<name>A0A814FBM6_9BILA</name>
<comment type="similarity">
    <text evidence="1">Belongs to the poly(ADP-ribose) glycohydrolase family.</text>
</comment>
<dbReference type="GO" id="GO:0005975">
    <property type="term" value="P:carbohydrate metabolic process"/>
    <property type="evidence" value="ECO:0007669"/>
    <property type="project" value="InterPro"/>
</dbReference>
<dbReference type="Proteomes" id="UP000663854">
    <property type="component" value="Unassembled WGS sequence"/>
</dbReference>
<dbReference type="PANTHER" id="PTHR12837:SF15">
    <property type="entry name" value="POLY(ADP-RIBOSE) GLYCOHYDROLASE"/>
    <property type="match status" value="1"/>
</dbReference>
<reference evidence="9" key="1">
    <citation type="submission" date="2021-02" db="EMBL/GenBank/DDBJ databases">
        <authorList>
            <person name="Nowell W R."/>
        </authorList>
    </citation>
    <scope>NUCLEOTIDE SEQUENCE</scope>
</reference>
<dbReference type="EMBL" id="CAJNOL010000947">
    <property type="protein sequence ID" value="CAF1246591.1"/>
    <property type="molecule type" value="Genomic_DNA"/>
</dbReference>
<evidence type="ECO:0000256" key="5">
    <source>
        <dbReference type="PIRSR" id="PIRSR607724-2"/>
    </source>
</evidence>
<evidence type="ECO:0000313" key="10">
    <source>
        <dbReference type="EMBL" id="CAF1246591.1"/>
    </source>
</evidence>
<dbReference type="PANTHER" id="PTHR12837">
    <property type="entry name" value="POLY ADP-RIBOSE GLYCOHYDROLASE"/>
    <property type="match status" value="1"/>
</dbReference>
<feature type="compositionally biased region" description="Basic and acidic residues" evidence="6">
    <location>
        <begin position="102"/>
        <end position="117"/>
    </location>
</feature>
<feature type="binding site" evidence="5">
    <location>
        <position position="358"/>
    </location>
    <ligand>
        <name>substrate</name>
    </ligand>
</feature>
<protein>
    <recommendedName>
        <fullName evidence="2">poly(ADP-ribose) glycohydrolase</fullName>
        <ecNumber evidence="2">3.2.1.143</ecNumber>
    </recommendedName>
</protein>
<dbReference type="GO" id="GO:0006282">
    <property type="term" value="P:regulation of DNA repair"/>
    <property type="evidence" value="ECO:0007669"/>
    <property type="project" value="InterPro"/>
</dbReference>
<dbReference type="Pfam" id="PF05028">
    <property type="entry name" value="PARG_cat_C"/>
    <property type="match status" value="1"/>
</dbReference>
<feature type="binding site" evidence="5">
    <location>
        <position position="372"/>
    </location>
    <ligand>
        <name>substrate</name>
    </ligand>
</feature>
<evidence type="ECO:0000313" key="11">
    <source>
        <dbReference type="Proteomes" id="UP000663854"/>
    </source>
</evidence>
<dbReference type="EC" id="3.2.1.143" evidence="2"/>
<dbReference type="GO" id="GO:0004649">
    <property type="term" value="F:poly(ADP-ribose) glycohydrolase activity"/>
    <property type="evidence" value="ECO:0007669"/>
    <property type="project" value="UniProtKB-EC"/>
</dbReference>
<gene>
    <name evidence="10" type="ORF">JXQ802_LOCUS26748</name>
    <name evidence="9" type="ORF">PYM288_LOCUS13619</name>
</gene>
<evidence type="ECO:0000313" key="9">
    <source>
        <dbReference type="EMBL" id="CAF0981064.1"/>
    </source>
</evidence>
<proteinExistence type="inferred from homology"/>
<dbReference type="GO" id="GO:0009225">
    <property type="term" value="P:nucleotide-sugar metabolic process"/>
    <property type="evidence" value="ECO:0007669"/>
    <property type="project" value="TreeGrafter"/>
</dbReference>
<feature type="binding site" evidence="5">
    <location>
        <position position="413"/>
    </location>
    <ligand>
        <name>substrate</name>
    </ligand>
</feature>
<comment type="caution">
    <text evidence="9">The sequence shown here is derived from an EMBL/GenBank/DDBJ whole genome shotgun (WGS) entry which is preliminary data.</text>
</comment>
<accession>A0A814FBM6</accession>
<evidence type="ECO:0000259" key="7">
    <source>
        <dbReference type="Pfam" id="PF05028"/>
    </source>
</evidence>
<dbReference type="Pfam" id="PF20811">
    <property type="entry name" value="PARG_cat_N"/>
    <property type="match status" value="1"/>
</dbReference>
<dbReference type="Proteomes" id="UP000663870">
    <property type="component" value="Unassembled WGS sequence"/>
</dbReference>
<evidence type="ECO:0000256" key="4">
    <source>
        <dbReference type="PIRSR" id="PIRSR607724-1"/>
    </source>
</evidence>
<dbReference type="InterPro" id="IPR007724">
    <property type="entry name" value="Poly_GlycHdrlase"/>
</dbReference>
<dbReference type="GO" id="GO:0005634">
    <property type="term" value="C:nucleus"/>
    <property type="evidence" value="ECO:0007669"/>
    <property type="project" value="TreeGrafter"/>
</dbReference>
<evidence type="ECO:0000256" key="6">
    <source>
        <dbReference type="SAM" id="MobiDB-lite"/>
    </source>
</evidence>
<organism evidence="9 11">
    <name type="scientific">Rotaria sordida</name>
    <dbReference type="NCBI Taxonomy" id="392033"/>
    <lineage>
        <taxon>Eukaryota</taxon>
        <taxon>Metazoa</taxon>
        <taxon>Spiralia</taxon>
        <taxon>Gnathifera</taxon>
        <taxon>Rotifera</taxon>
        <taxon>Eurotatoria</taxon>
        <taxon>Bdelloidea</taxon>
        <taxon>Philodinida</taxon>
        <taxon>Philodinidae</taxon>
        <taxon>Rotaria</taxon>
    </lineage>
</organism>
<dbReference type="InterPro" id="IPR048362">
    <property type="entry name" value="PARG_helical"/>
</dbReference>